<dbReference type="Pfam" id="PF13912">
    <property type="entry name" value="zf-C2H2_6"/>
    <property type="match status" value="1"/>
</dbReference>
<dbReference type="GeneID" id="107002124"/>
<dbReference type="InterPro" id="IPR044291">
    <property type="entry name" value="GIS/GIS2/ZFP8"/>
</dbReference>
<evidence type="ECO:0000313" key="4">
    <source>
        <dbReference type="Proteomes" id="UP000694930"/>
    </source>
</evidence>
<dbReference type="InterPro" id="IPR036236">
    <property type="entry name" value="Znf_C2H2_sf"/>
</dbReference>
<dbReference type="Gene3D" id="3.30.160.60">
    <property type="entry name" value="Classic Zinc Finger"/>
    <property type="match status" value="1"/>
</dbReference>
<dbReference type="PROSITE" id="PS00028">
    <property type="entry name" value="ZINC_FINGER_C2H2_1"/>
    <property type="match status" value="1"/>
</dbReference>
<dbReference type="PANTHER" id="PTHR46547:SF15">
    <property type="entry name" value="C2H2-TYPE DOMAIN-CONTAINING PROTEIN"/>
    <property type="match status" value="1"/>
</dbReference>
<gene>
    <name evidence="5" type="primary">LOC107002124</name>
</gene>
<dbReference type="SUPFAM" id="SSF57667">
    <property type="entry name" value="beta-beta-alpha zinc fingers"/>
    <property type="match status" value="1"/>
</dbReference>
<keyword evidence="1" id="KW-0863">Zinc-finger</keyword>
<keyword evidence="4" id="KW-1185">Reference proteome</keyword>
<evidence type="ECO:0000313" key="5">
    <source>
        <dbReference type="RefSeq" id="XP_015055520.1"/>
    </source>
</evidence>
<dbReference type="PANTHER" id="PTHR46547">
    <property type="entry name" value="ZINC FINGER PROTEIN GIS"/>
    <property type="match status" value="1"/>
</dbReference>
<reference evidence="5" key="2">
    <citation type="submission" date="2025-08" db="UniProtKB">
        <authorList>
            <consortium name="RefSeq"/>
        </authorList>
    </citation>
    <scope>IDENTIFICATION</scope>
</reference>
<organism evidence="4 5">
    <name type="scientific">Solanum pennellii</name>
    <name type="common">Tomato</name>
    <name type="synonym">Lycopersicon pennellii</name>
    <dbReference type="NCBI Taxonomy" id="28526"/>
    <lineage>
        <taxon>Eukaryota</taxon>
        <taxon>Viridiplantae</taxon>
        <taxon>Streptophyta</taxon>
        <taxon>Embryophyta</taxon>
        <taxon>Tracheophyta</taxon>
        <taxon>Spermatophyta</taxon>
        <taxon>Magnoliopsida</taxon>
        <taxon>eudicotyledons</taxon>
        <taxon>Gunneridae</taxon>
        <taxon>Pentapetalae</taxon>
        <taxon>asterids</taxon>
        <taxon>lamiids</taxon>
        <taxon>Solanales</taxon>
        <taxon>Solanaceae</taxon>
        <taxon>Solanoideae</taxon>
        <taxon>Solaneae</taxon>
        <taxon>Solanum</taxon>
        <taxon>Solanum subgen. Lycopersicon</taxon>
    </lineage>
</organism>
<proteinExistence type="predicted"/>
<keyword evidence="1" id="KW-0862">Zinc</keyword>
<dbReference type="PROSITE" id="PS50157">
    <property type="entry name" value="ZINC_FINGER_C2H2_2"/>
    <property type="match status" value="1"/>
</dbReference>
<accession>A0ABM1FDX0</accession>
<keyword evidence="1" id="KW-0479">Metal-binding</keyword>
<evidence type="ECO:0000256" key="1">
    <source>
        <dbReference type="PROSITE-ProRule" id="PRU00042"/>
    </source>
</evidence>
<sequence length="206" mass="23915">MEKIGREAVDYMNVKSFSQPPLRKKSIRLFGKEFSVGDSTNMSESTDKNPLHHEPKPNTMSISANRIDKRGHVDEISRKYECYYCFRSFPTSQALGGHQNAHKKERQNAKLSHLQSSIVHETNRHRFGEPSAAATRLTHHHSTWSNIKNNNVYSPNYNEAFWQIPPTIHHYQNNINPSSSFSHDSFFPNDEEKREFQNHVSLDLHL</sequence>
<dbReference type="InterPro" id="IPR013087">
    <property type="entry name" value="Znf_C2H2_type"/>
</dbReference>
<protein>
    <submittedName>
        <fullName evidence="5">Zinc finger protein 8-like</fullName>
    </submittedName>
</protein>
<evidence type="ECO:0000259" key="3">
    <source>
        <dbReference type="PROSITE" id="PS50157"/>
    </source>
</evidence>
<dbReference type="Proteomes" id="UP000694930">
    <property type="component" value="Chromosome 10"/>
</dbReference>
<feature type="region of interest" description="Disordered" evidence="2">
    <location>
        <begin position="38"/>
        <end position="62"/>
    </location>
</feature>
<dbReference type="RefSeq" id="XP_015055520.1">
    <property type="nucleotide sequence ID" value="XM_015200034.2"/>
</dbReference>
<reference evidence="4" key="1">
    <citation type="journal article" date="2014" name="Nat. Genet.">
        <title>The genome of the stress-tolerant wild tomato species Solanum pennellii.</title>
        <authorList>
            <person name="Bolger A."/>
            <person name="Scossa F."/>
            <person name="Bolger M.E."/>
            <person name="Lanz C."/>
            <person name="Maumus F."/>
            <person name="Tohge T."/>
            <person name="Quesneville H."/>
            <person name="Alseekh S."/>
            <person name="Sorensen I."/>
            <person name="Lichtenstein G."/>
            <person name="Fich E.A."/>
            <person name="Conte M."/>
            <person name="Keller H."/>
            <person name="Schneeberger K."/>
            <person name="Schwacke R."/>
            <person name="Ofner I."/>
            <person name="Vrebalov J."/>
            <person name="Xu Y."/>
            <person name="Osorio S."/>
            <person name="Aflitos S.A."/>
            <person name="Schijlen E."/>
            <person name="Jimenez-Gomez J.M."/>
            <person name="Ryngajllo M."/>
            <person name="Kimura S."/>
            <person name="Kumar R."/>
            <person name="Koenig D."/>
            <person name="Headland L.R."/>
            <person name="Maloof J.N."/>
            <person name="Sinha N."/>
            <person name="van Ham R.C."/>
            <person name="Lankhorst R.K."/>
            <person name="Mao L."/>
            <person name="Vogel A."/>
            <person name="Arsova B."/>
            <person name="Panstruga R."/>
            <person name="Fei Z."/>
            <person name="Rose J.K."/>
            <person name="Zamir D."/>
            <person name="Carrari F."/>
            <person name="Giovannoni J.J."/>
            <person name="Weigel D."/>
            <person name="Usadel B."/>
            <person name="Fernie A.R."/>
        </authorList>
    </citation>
    <scope>NUCLEOTIDE SEQUENCE [LARGE SCALE GENOMIC DNA]</scope>
    <source>
        <strain evidence="4">cv. LA0716</strain>
    </source>
</reference>
<name>A0ABM1FDX0_SOLPN</name>
<evidence type="ECO:0000256" key="2">
    <source>
        <dbReference type="SAM" id="MobiDB-lite"/>
    </source>
</evidence>
<feature type="compositionally biased region" description="Basic and acidic residues" evidence="2">
    <location>
        <begin position="45"/>
        <end position="56"/>
    </location>
</feature>
<feature type="domain" description="C2H2-type" evidence="3">
    <location>
        <begin position="80"/>
        <end position="107"/>
    </location>
</feature>